<dbReference type="InterPro" id="IPR013805">
    <property type="entry name" value="GrpE_CC"/>
</dbReference>
<keyword evidence="6 10" id="KW-0143">Chaperone</keyword>
<evidence type="ECO:0000256" key="7">
    <source>
        <dbReference type="ARBA" id="ARBA00053401"/>
    </source>
</evidence>
<evidence type="ECO:0000256" key="5">
    <source>
        <dbReference type="ARBA" id="ARBA00023016"/>
    </source>
</evidence>
<comment type="subunit">
    <text evidence="3 10">Homodimer.</text>
</comment>
<evidence type="ECO:0000256" key="10">
    <source>
        <dbReference type="HAMAP-Rule" id="MF_01151"/>
    </source>
</evidence>
<protein>
    <recommendedName>
        <fullName evidence="8 10">Protein GrpE</fullName>
    </recommendedName>
    <alternativeName>
        <fullName evidence="9 10">HSP-70 cofactor</fullName>
    </alternativeName>
</protein>
<dbReference type="RefSeq" id="WP_127700628.1">
    <property type="nucleotide sequence ID" value="NZ_SACS01000024.1"/>
</dbReference>
<dbReference type="GO" id="GO:0042803">
    <property type="term" value="F:protein homodimerization activity"/>
    <property type="evidence" value="ECO:0007669"/>
    <property type="project" value="InterPro"/>
</dbReference>
<evidence type="ECO:0000256" key="9">
    <source>
        <dbReference type="ARBA" id="ARBA00076414"/>
    </source>
</evidence>
<dbReference type="GO" id="GO:0051082">
    <property type="term" value="F:unfolded protein binding"/>
    <property type="evidence" value="ECO:0007669"/>
    <property type="project" value="TreeGrafter"/>
</dbReference>
<evidence type="ECO:0000256" key="4">
    <source>
        <dbReference type="ARBA" id="ARBA00022490"/>
    </source>
</evidence>
<comment type="function">
    <text evidence="7 10 11">Participates actively in the response to hyperosmotic and heat shock by preventing the aggregation of stress-denatured proteins, in association with DnaK and GrpE. It is the nucleotide exchange factor for DnaK and may function as a thermosensor. Unfolded proteins bind initially to DnaJ; upon interaction with the DnaJ-bound protein, DnaK hydrolyzes its bound ATP, resulting in the formation of a stable complex. GrpE releases ADP from DnaK; ATP binding to DnaK triggers the release of the substrate protein, thus completing the reaction cycle. Several rounds of ATP-dependent interactions between DnaJ, DnaK and GrpE are required for fully efficient folding.</text>
</comment>
<evidence type="ECO:0000256" key="12">
    <source>
        <dbReference type="RuleBase" id="RU004478"/>
    </source>
</evidence>
<feature type="coiled-coil region" evidence="13">
    <location>
        <begin position="38"/>
        <end position="65"/>
    </location>
</feature>
<dbReference type="Gene3D" id="3.90.20.20">
    <property type="match status" value="1"/>
</dbReference>
<dbReference type="NCBIfam" id="NF010738">
    <property type="entry name" value="PRK14140.1"/>
    <property type="match status" value="1"/>
</dbReference>
<evidence type="ECO:0000256" key="8">
    <source>
        <dbReference type="ARBA" id="ARBA00072274"/>
    </source>
</evidence>
<evidence type="ECO:0000256" key="11">
    <source>
        <dbReference type="RuleBase" id="RU000639"/>
    </source>
</evidence>
<dbReference type="GO" id="GO:0000774">
    <property type="term" value="F:adenyl-nucleotide exchange factor activity"/>
    <property type="evidence" value="ECO:0007669"/>
    <property type="project" value="InterPro"/>
</dbReference>
<dbReference type="PANTHER" id="PTHR21237">
    <property type="entry name" value="GRPE PROTEIN"/>
    <property type="match status" value="1"/>
</dbReference>
<organism evidence="14 15">
    <name type="scientific">Rheinheimera riviphila</name>
    <dbReference type="NCBI Taxonomy" id="1834037"/>
    <lineage>
        <taxon>Bacteria</taxon>
        <taxon>Pseudomonadati</taxon>
        <taxon>Pseudomonadota</taxon>
        <taxon>Gammaproteobacteria</taxon>
        <taxon>Chromatiales</taxon>
        <taxon>Chromatiaceae</taxon>
        <taxon>Rheinheimera</taxon>
    </lineage>
</organism>
<dbReference type="PANTHER" id="PTHR21237:SF23">
    <property type="entry name" value="GRPE PROTEIN HOMOLOG, MITOCHONDRIAL"/>
    <property type="match status" value="1"/>
</dbReference>
<dbReference type="PROSITE" id="PS01071">
    <property type="entry name" value="GRPE"/>
    <property type="match status" value="1"/>
</dbReference>
<reference evidence="14 15" key="1">
    <citation type="submission" date="2019-01" db="EMBL/GenBank/DDBJ databases">
        <authorList>
            <person name="Chen W.-M."/>
        </authorList>
    </citation>
    <scope>NUCLEOTIDE SEQUENCE [LARGE SCALE GENOMIC DNA]</scope>
    <source>
        <strain evidence="14 15">KYPC3</strain>
    </source>
</reference>
<proteinExistence type="inferred from homology"/>
<sequence>MSEQEKVQNEQQTAAELAAAELAKAQQSTEQAGEPVQLSGEQAIIAKLEAELVAAKQLAADQQDLALRVKAEAENSKRRSAQDVDKAHKFALEKFAGDLLPVLDNLERSLSFIDRDNEAVKALAEGVELTLKGMLDTVAKFGVQQIDPQGQPFNPEFHQAMSIQPNAELDANTVIFVMQKGYELNGRLLRPAMVGVSKKPD</sequence>
<accession>A0A437QFQ0</accession>
<dbReference type="SUPFAM" id="SSF58014">
    <property type="entry name" value="Coiled-coil domain of nucleotide exchange factor GrpE"/>
    <property type="match status" value="1"/>
</dbReference>
<dbReference type="NCBIfam" id="NF010737">
    <property type="entry name" value="PRK14139.1"/>
    <property type="match status" value="1"/>
</dbReference>
<dbReference type="AlphaFoldDB" id="A0A437QFQ0"/>
<comment type="subcellular location">
    <subcellularLocation>
        <location evidence="1 10">Cytoplasm</location>
    </subcellularLocation>
</comment>
<comment type="caution">
    <text evidence="14">The sequence shown here is derived from an EMBL/GenBank/DDBJ whole genome shotgun (WGS) entry which is preliminary data.</text>
</comment>
<dbReference type="Gene3D" id="2.30.22.10">
    <property type="entry name" value="Head domain of nucleotide exchange factor GrpE"/>
    <property type="match status" value="1"/>
</dbReference>
<dbReference type="Pfam" id="PF01025">
    <property type="entry name" value="GrpE"/>
    <property type="match status" value="1"/>
</dbReference>
<gene>
    <name evidence="10 14" type="primary">grpE</name>
    <name evidence="14" type="ORF">EOE67_17505</name>
</gene>
<evidence type="ECO:0000256" key="13">
    <source>
        <dbReference type="SAM" id="Coils"/>
    </source>
</evidence>
<comment type="similarity">
    <text evidence="2 10 12">Belongs to the GrpE family.</text>
</comment>
<evidence type="ECO:0000256" key="3">
    <source>
        <dbReference type="ARBA" id="ARBA00011738"/>
    </source>
</evidence>
<dbReference type="GO" id="GO:0006457">
    <property type="term" value="P:protein folding"/>
    <property type="evidence" value="ECO:0007669"/>
    <property type="project" value="InterPro"/>
</dbReference>
<keyword evidence="15" id="KW-1185">Reference proteome</keyword>
<dbReference type="InterPro" id="IPR000740">
    <property type="entry name" value="GrpE"/>
</dbReference>
<dbReference type="FunFam" id="2.30.22.10:FF:000001">
    <property type="entry name" value="Protein GrpE"/>
    <property type="match status" value="1"/>
</dbReference>
<evidence type="ECO:0000313" key="15">
    <source>
        <dbReference type="Proteomes" id="UP000283077"/>
    </source>
</evidence>
<keyword evidence="5 10" id="KW-0346">Stress response</keyword>
<evidence type="ECO:0000256" key="2">
    <source>
        <dbReference type="ARBA" id="ARBA00009054"/>
    </source>
</evidence>
<dbReference type="PRINTS" id="PR00773">
    <property type="entry name" value="GRPEPROTEIN"/>
</dbReference>
<dbReference type="Proteomes" id="UP000283077">
    <property type="component" value="Unassembled WGS sequence"/>
</dbReference>
<dbReference type="NCBIfam" id="NF010748">
    <property type="entry name" value="PRK14150.1"/>
    <property type="match status" value="1"/>
</dbReference>
<dbReference type="GO" id="GO:0005829">
    <property type="term" value="C:cytosol"/>
    <property type="evidence" value="ECO:0007669"/>
    <property type="project" value="TreeGrafter"/>
</dbReference>
<evidence type="ECO:0000256" key="1">
    <source>
        <dbReference type="ARBA" id="ARBA00004496"/>
    </source>
</evidence>
<evidence type="ECO:0000256" key="6">
    <source>
        <dbReference type="ARBA" id="ARBA00023186"/>
    </source>
</evidence>
<evidence type="ECO:0000313" key="14">
    <source>
        <dbReference type="EMBL" id="RVU33254.1"/>
    </source>
</evidence>
<dbReference type="HAMAP" id="MF_01151">
    <property type="entry name" value="GrpE"/>
    <property type="match status" value="1"/>
</dbReference>
<dbReference type="SUPFAM" id="SSF51064">
    <property type="entry name" value="Head domain of nucleotide exchange factor GrpE"/>
    <property type="match status" value="1"/>
</dbReference>
<dbReference type="GO" id="GO:0051087">
    <property type="term" value="F:protein-folding chaperone binding"/>
    <property type="evidence" value="ECO:0007669"/>
    <property type="project" value="InterPro"/>
</dbReference>
<name>A0A437QFQ0_9GAMM</name>
<dbReference type="InterPro" id="IPR009012">
    <property type="entry name" value="GrpE_head"/>
</dbReference>
<keyword evidence="4 10" id="KW-0963">Cytoplasm</keyword>
<dbReference type="CDD" id="cd00446">
    <property type="entry name" value="GrpE"/>
    <property type="match status" value="1"/>
</dbReference>
<dbReference type="EMBL" id="SACS01000024">
    <property type="protein sequence ID" value="RVU33254.1"/>
    <property type="molecule type" value="Genomic_DNA"/>
</dbReference>
<keyword evidence="13" id="KW-0175">Coiled coil</keyword>
<dbReference type="OrthoDB" id="9789811at2"/>